<dbReference type="Proteomes" id="UP000063919">
    <property type="component" value="Chromosome"/>
</dbReference>
<dbReference type="GO" id="GO:0006284">
    <property type="term" value="P:base-excision repair"/>
    <property type="evidence" value="ECO:0007669"/>
    <property type="project" value="InterPro"/>
</dbReference>
<evidence type="ECO:0000256" key="1">
    <source>
        <dbReference type="PIRSR" id="PIRSR605019-1"/>
    </source>
</evidence>
<keyword evidence="3" id="KW-1185">Reference proteome</keyword>
<name>A0A0M4JI78_9MOLU</name>
<dbReference type="GO" id="GO:0008725">
    <property type="term" value="F:DNA-3-methyladenine glycosylase activity"/>
    <property type="evidence" value="ECO:0007669"/>
    <property type="project" value="InterPro"/>
</dbReference>
<dbReference type="STRING" id="362837.SCANT_v1c03430"/>
<dbReference type="AlphaFoldDB" id="A0A0M4JI78"/>
<dbReference type="KEGG" id="scj:SCANT_v1c03430"/>
<dbReference type="InterPro" id="IPR011257">
    <property type="entry name" value="DNA_glycosylase"/>
</dbReference>
<feature type="binding site" evidence="1">
    <location>
        <position position="17"/>
    </location>
    <ligand>
        <name>Zn(2+)</name>
        <dbReference type="ChEBI" id="CHEBI:29105"/>
    </ligand>
</feature>
<evidence type="ECO:0000313" key="2">
    <source>
        <dbReference type="EMBL" id="ALD66253.1"/>
    </source>
</evidence>
<dbReference type="SUPFAM" id="SSF48150">
    <property type="entry name" value="DNA-glycosylase"/>
    <property type="match status" value="1"/>
</dbReference>
<gene>
    <name evidence="2" type="primary">tag</name>
    <name evidence="2" type="ORF">SCANT_v1c03430</name>
</gene>
<proteinExistence type="predicted"/>
<keyword evidence="1" id="KW-0862">Zinc</keyword>
<dbReference type="InterPro" id="IPR052891">
    <property type="entry name" value="DNA-3mA_glycosylase"/>
</dbReference>
<dbReference type="OrthoDB" id="9807664at2"/>
<keyword evidence="2" id="KW-0378">Hydrolase</keyword>
<dbReference type="EMBL" id="CP012622">
    <property type="protein sequence ID" value="ALD66253.1"/>
    <property type="molecule type" value="Genomic_DNA"/>
</dbReference>
<dbReference type="InterPro" id="IPR005019">
    <property type="entry name" value="Adenine_glyco"/>
</dbReference>
<reference evidence="2 3" key="1">
    <citation type="journal article" date="2015" name="Genome Announc.">
        <title>Complete Genome Sequence of Spiroplasma cantharicola CC-1T (DSM 21588), a Bacterium Isolated from Soldier Beetle (Cantharis carolinus).</title>
        <authorList>
            <person name="Lo W.S."/>
            <person name="Liu P.Y."/>
            <person name="Kuo C.H."/>
        </authorList>
    </citation>
    <scope>NUCLEOTIDE SEQUENCE [LARGE SCALE GENOMIC DNA]</scope>
    <source>
        <strain evidence="2 3">CC-1</strain>
    </source>
</reference>
<feature type="binding site" evidence="1">
    <location>
        <position position="175"/>
    </location>
    <ligand>
        <name>Zn(2+)</name>
        <dbReference type="ChEBI" id="CHEBI:29105"/>
    </ligand>
</feature>
<keyword evidence="1" id="KW-0479">Metal-binding</keyword>
<dbReference type="Gene3D" id="1.10.340.30">
    <property type="entry name" value="Hypothetical protein, domain 2"/>
    <property type="match status" value="1"/>
</dbReference>
<evidence type="ECO:0000313" key="3">
    <source>
        <dbReference type="Proteomes" id="UP000063919"/>
    </source>
</evidence>
<feature type="binding site" evidence="1">
    <location>
        <position position="4"/>
    </location>
    <ligand>
        <name>Zn(2+)</name>
        <dbReference type="ChEBI" id="CHEBI:29105"/>
    </ligand>
</feature>
<dbReference type="GO" id="GO:0046872">
    <property type="term" value="F:metal ion binding"/>
    <property type="evidence" value="ECO:0007669"/>
    <property type="project" value="UniProtKB-KW"/>
</dbReference>
<organism evidence="2 3">
    <name type="scientific">Spiroplasma cantharicola</name>
    <dbReference type="NCBI Taxonomy" id="362837"/>
    <lineage>
        <taxon>Bacteria</taxon>
        <taxon>Bacillati</taxon>
        <taxon>Mycoplasmatota</taxon>
        <taxon>Mollicutes</taxon>
        <taxon>Entomoplasmatales</taxon>
        <taxon>Spiroplasmataceae</taxon>
        <taxon>Spiroplasma</taxon>
    </lineage>
</organism>
<dbReference type="PANTHER" id="PTHR30037:SF4">
    <property type="entry name" value="DNA-3-METHYLADENINE GLYCOSYLASE I"/>
    <property type="match status" value="1"/>
</dbReference>
<dbReference type="PATRIC" id="fig|362837.3.peg.345"/>
<accession>A0A0M4JI78</accession>
<sequence>MQRCMWANKNILNQQYHDNEWGKPVYDDKLLFEMLILELNQSGLSWDIILKKRENFRTAFDQWDYHKIALYDETKKEQLMLNPGIIRNKLKIKAAINNAKAFIKIQENYKSFSNFIWGFTNNEIINNSNTKEEINPSFSDLSIKISKELKVNGFSFLGKTTVYSFLQAIGIVNDHLNYCSFKD</sequence>
<dbReference type="PANTHER" id="PTHR30037">
    <property type="entry name" value="DNA-3-METHYLADENINE GLYCOSYLASE 1"/>
    <property type="match status" value="1"/>
</dbReference>
<dbReference type="Pfam" id="PF03352">
    <property type="entry name" value="Adenine_glyco"/>
    <property type="match status" value="1"/>
</dbReference>
<keyword evidence="2" id="KW-0326">Glycosidase</keyword>
<protein>
    <submittedName>
        <fullName evidence="2">DNA-3-methyladenine glycosidase I</fullName>
    </submittedName>
</protein>
<feature type="binding site" evidence="1">
    <location>
        <position position="179"/>
    </location>
    <ligand>
        <name>Zn(2+)</name>
        <dbReference type="ChEBI" id="CHEBI:29105"/>
    </ligand>
</feature>